<dbReference type="PATRIC" id="fig|1385369.3.peg.3006"/>
<comment type="caution">
    <text evidence="1">The sequence shown here is derived from an EMBL/GenBank/DDBJ whole genome shotgun (WGS) entry which is preliminary data.</text>
</comment>
<dbReference type="CDD" id="cd02603">
    <property type="entry name" value="HAD_sEH-N_like"/>
    <property type="match status" value="1"/>
</dbReference>
<dbReference type="PRINTS" id="PR00413">
    <property type="entry name" value="HADHALOGNASE"/>
</dbReference>
<name>W9H5Y7_9PROT</name>
<dbReference type="OrthoDB" id="9807742at2"/>
<evidence type="ECO:0000313" key="1">
    <source>
        <dbReference type="EMBL" id="EWY40107.1"/>
    </source>
</evidence>
<dbReference type="InterPro" id="IPR023198">
    <property type="entry name" value="PGP-like_dom2"/>
</dbReference>
<protein>
    <submittedName>
        <fullName evidence="1">HAD family hydrolase</fullName>
    </submittedName>
</protein>
<evidence type="ECO:0000313" key="2">
    <source>
        <dbReference type="Proteomes" id="UP000019486"/>
    </source>
</evidence>
<dbReference type="PANTHER" id="PTHR43611">
    <property type="entry name" value="ALPHA-D-GLUCOSE 1-PHOSPHATE PHOSPHATASE"/>
    <property type="match status" value="1"/>
</dbReference>
<keyword evidence="2" id="KW-1185">Reference proteome</keyword>
<dbReference type="NCBIfam" id="TIGR01549">
    <property type="entry name" value="HAD-SF-IA-v1"/>
    <property type="match status" value="1"/>
</dbReference>
<keyword evidence="1" id="KW-0378">Hydrolase</keyword>
<dbReference type="RefSeq" id="WP_037452964.1">
    <property type="nucleotide sequence ID" value="NZ_AVFL01000009.1"/>
</dbReference>
<dbReference type="GO" id="GO:0016787">
    <property type="term" value="F:hydrolase activity"/>
    <property type="evidence" value="ECO:0007669"/>
    <property type="project" value="UniProtKB-KW"/>
</dbReference>
<proteinExistence type="predicted"/>
<dbReference type="InterPro" id="IPR023214">
    <property type="entry name" value="HAD_sf"/>
</dbReference>
<dbReference type="InterPro" id="IPR036412">
    <property type="entry name" value="HAD-like_sf"/>
</dbReference>
<dbReference type="Gene3D" id="1.10.150.240">
    <property type="entry name" value="Putative phosphatase, domain 2"/>
    <property type="match status" value="1"/>
</dbReference>
<reference evidence="1 2" key="1">
    <citation type="submission" date="2013-08" db="EMBL/GenBank/DDBJ databases">
        <title>The genome sequence of Skermanella stibiiresistens.</title>
        <authorList>
            <person name="Zhu W."/>
            <person name="Wang G."/>
        </authorList>
    </citation>
    <scope>NUCLEOTIDE SEQUENCE [LARGE SCALE GENOMIC DNA]</scope>
    <source>
        <strain evidence="1 2">SB22</strain>
    </source>
</reference>
<dbReference type="AlphaFoldDB" id="W9H5Y7"/>
<sequence length="207" mass="23285">MPRSPDPSIAVFDIGGVLIDWNPRYLYRKLFAEDTAAMEEFLATVCTSEWNLMQDAGRPWKEAVEELSARHPEKAELIAAYDLGWDEMVPGPIPGTADIVWELKKQGKPVYCITNFSVDKLNRARERFEVLNAFDGIVVSGEVRLLKPDAAIYQRLLDDHGLEAADTLFIDDVEKNVEGARRVGMSAVRFTDAPALRAEMTRLGMLR</sequence>
<dbReference type="Proteomes" id="UP000019486">
    <property type="component" value="Unassembled WGS sequence"/>
</dbReference>
<dbReference type="NCBIfam" id="TIGR01509">
    <property type="entry name" value="HAD-SF-IA-v3"/>
    <property type="match status" value="1"/>
</dbReference>
<dbReference type="STRING" id="1385369.N825_03835"/>
<accession>W9H5Y7</accession>
<gene>
    <name evidence="1" type="ORF">N825_03835</name>
</gene>
<dbReference type="EMBL" id="AVFL01000009">
    <property type="protein sequence ID" value="EWY40107.1"/>
    <property type="molecule type" value="Genomic_DNA"/>
</dbReference>
<dbReference type="InterPro" id="IPR006439">
    <property type="entry name" value="HAD-SF_hydro_IA"/>
</dbReference>
<dbReference type="Gene3D" id="3.40.50.1000">
    <property type="entry name" value="HAD superfamily/HAD-like"/>
    <property type="match status" value="1"/>
</dbReference>
<dbReference type="Pfam" id="PF00702">
    <property type="entry name" value="Hydrolase"/>
    <property type="match status" value="1"/>
</dbReference>
<organism evidence="1 2">
    <name type="scientific">Skermanella stibiiresistens SB22</name>
    <dbReference type="NCBI Taxonomy" id="1385369"/>
    <lineage>
        <taxon>Bacteria</taxon>
        <taxon>Pseudomonadati</taxon>
        <taxon>Pseudomonadota</taxon>
        <taxon>Alphaproteobacteria</taxon>
        <taxon>Rhodospirillales</taxon>
        <taxon>Azospirillaceae</taxon>
        <taxon>Skermanella</taxon>
    </lineage>
</organism>
<dbReference type="SUPFAM" id="SSF56784">
    <property type="entry name" value="HAD-like"/>
    <property type="match status" value="1"/>
</dbReference>
<dbReference type="SFLD" id="SFLDG01129">
    <property type="entry name" value="C1.5:_HAD__Beta-PGM__Phosphata"/>
    <property type="match status" value="1"/>
</dbReference>
<dbReference type="SFLD" id="SFLDS00003">
    <property type="entry name" value="Haloacid_Dehalogenase"/>
    <property type="match status" value="1"/>
</dbReference>
<dbReference type="PANTHER" id="PTHR43611:SF3">
    <property type="entry name" value="FLAVIN MONONUCLEOTIDE HYDROLASE 1, CHLOROPLATIC"/>
    <property type="match status" value="1"/>
</dbReference>